<feature type="transmembrane region" description="Helical" evidence="1">
    <location>
        <begin position="31"/>
        <end position="48"/>
    </location>
</feature>
<keyword evidence="1" id="KW-1133">Transmembrane helix</keyword>
<feature type="transmembrane region" description="Helical" evidence="1">
    <location>
        <begin position="203"/>
        <end position="228"/>
    </location>
</feature>
<reference evidence="2" key="1">
    <citation type="submission" date="2022-10" db="EMBL/GenBank/DDBJ databases">
        <title>Chitiniphilus purpureus sp. nov., a novel chitin-degrading bacterium isolated from crawfish pond sediment.</title>
        <authorList>
            <person name="Li K."/>
        </authorList>
    </citation>
    <scope>NUCLEOTIDE SEQUENCE</scope>
    <source>
        <strain evidence="2">CD1</strain>
    </source>
</reference>
<feature type="transmembrane region" description="Helical" evidence="1">
    <location>
        <begin position="174"/>
        <end position="191"/>
    </location>
</feature>
<feature type="transmembrane region" description="Helical" evidence="1">
    <location>
        <begin position="60"/>
        <end position="80"/>
    </location>
</feature>
<accession>A0ABY6DJR7</accession>
<name>A0ABY6DJR7_9NEIS</name>
<feature type="transmembrane region" description="Helical" evidence="1">
    <location>
        <begin position="240"/>
        <end position="261"/>
    </location>
</feature>
<protein>
    <recommendedName>
        <fullName evidence="4">O-antigen ligase family protein</fullName>
    </recommendedName>
</protein>
<keyword evidence="1" id="KW-0472">Membrane</keyword>
<gene>
    <name evidence="2" type="ORF">N8I74_14295</name>
</gene>
<feature type="transmembrane region" description="Helical" evidence="1">
    <location>
        <begin position="339"/>
        <end position="360"/>
    </location>
</feature>
<evidence type="ECO:0000313" key="3">
    <source>
        <dbReference type="Proteomes" id="UP001061302"/>
    </source>
</evidence>
<dbReference type="EMBL" id="CP106753">
    <property type="protein sequence ID" value="UXY14478.1"/>
    <property type="molecule type" value="Genomic_DNA"/>
</dbReference>
<feature type="transmembrane region" description="Helical" evidence="1">
    <location>
        <begin position="131"/>
        <end position="154"/>
    </location>
</feature>
<keyword evidence="3" id="KW-1185">Reference proteome</keyword>
<dbReference type="Proteomes" id="UP001061302">
    <property type="component" value="Chromosome"/>
</dbReference>
<proteinExistence type="predicted"/>
<dbReference type="RefSeq" id="WP_263123778.1">
    <property type="nucleotide sequence ID" value="NZ_CP106753.1"/>
</dbReference>
<feature type="transmembrane region" description="Helical" evidence="1">
    <location>
        <begin position="92"/>
        <end position="110"/>
    </location>
</feature>
<feature type="transmembrane region" description="Helical" evidence="1">
    <location>
        <begin position="9"/>
        <end position="25"/>
    </location>
</feature>
<feature type="transmembrane region" description="Helical" evidence="1">
    <location>
        <begin position="372"/>
        <end position="402"/>
    </location>
</feature>
<organism evidence="2 3">
    <name type="scientific">Chitiniphilus purpureus</name>
    <dbReference type="NCBI Taxonomy" id="2981137"/>
    <lineage>
        <taxon>Bacteria</taxon>
        <taxon>Pseudomonadati</taxon>
        <taxon>Pseudomonadota</taxon>
        <taxon>Betaproteobacteria</taxon>
        <taxon>Neisseriales</taxon>
        <taxon>Chitinibacteraceae</taxon>
        <taxon>Chitiniphilus</taxon>
    </lineage>
</organism>
<sequence length="434" mass="48920">MSVLAVSKISLQYLVLFVLMYAPNFKLTGDSASLAILAISMALCINQWPRLMHYVNWNQLRFAFMLFFAYLSVQLIALFGRGDLTAFSTVKAYIFFFVPCSMFLLGSICADHKEPFSRICLMLTRMGTFQAVCIILDFFFPLMRSLFSMIVVQHPALEYSLVRAGGLSSSTGDTLSFIQAFLGIIAINLYLENRIGGRFFSIAYFLNVISMLFVGRTGLMLLFIGSLILPLLKLGLLRSIRFWSAGLMLSALLFVGIFLMLPGELRSFMQEKLLPYALEIFYSAFNEGSLESGSTNDMLENMIVFPVEQWAWLFGYGIFLDPVIDAYNYMGTDIGYLRIIFYCGLVGSIVLYGGFLSSFLRAYFQNRHSSGPLLLVLGLMFFVANIKVAVFFFGPFVSLFFLMLSSSKMEQGVLQKSTISAQQWRRLLSSKKIG</sequence>
<evidence type="ECO:0000256" key="1">
    <source>
        <dbReference type="SAM" id="Phobius"/>
    </source>
</evidence>
<evidence type="ECO:0000313" key="2">
    <source>
        <dbReference type="EMBL" id="UXY14478.1"/>
    </source>
</evidence>
<evidence type="ECO:0008006" key="4">
    <source>
        <dbReference type="Google" id="ProtNLM"/>
    </source>
</evidence>
<keyword evidence="1" id="KW-0812">Transmembrane</keyword>